<evidence type="ECO:0000256" key="9">
    <source>
        <dbReference type="SAM" id="MobiDB-lite"/>
    </source>
</evidence>
<dbReference type="SMART" id="SM00487">
    <property type="entry name" value="DEXDc"/>
    <property type="match status" value="1"/>
</dbReference>
<dbReference type="CDD" id="cd18787">
    <property type="entry name" value="SF2_C_DEAD"/>
    <property type="match status" value="1"/>
</dbReference>
<comment type="function">
    <text evidence="7">RNA helicase.</text>
</comment>
<dbReference type="InterPro" id="IPR014014">
    <property type="entry name" value="RNA_helicase_DEAD_Q_motif"/>
</dbReference>
<feature type="domain" description="Helicase C-terminal" evidence="11">
    <location>
        <begin position="682"/>
        <end position="836"/>
    </location>
</feature>
<feature type="region of interest" description="Disordered" evidence="9">
    <location>
        <begin position="76"/>
        <end position="102"/>
    </location>
</feature>
<keyword evidence="2 7" id="KW-0378">Hydrolase</keyword>
<feature type="domain" description="Helicase ATP-binding" evidence="10">
    <location>
        <begin position="465"/>
        <end position="648"/>
    </location>
</feature>
<dbReference type="GO" id="GO:0005524">
    <property type="term" value="F:ATP binding"/>
    <property type="evidence" value="ECO:0007669"/>
    <property type="project" value="UniProtKB-UniRule"/>
</dbReference>
<keyword evidence="3 7" id="KW-0347">Helicase</keyword>
<keyword evidence="14" id="KW-1185">Reference proteome</keyword>
<evidence type="ECO:0000256" key="2">
    <source>
        <dbReference type="ARBA" id="ARBA00022801"/>
    </source>
</evidence>
<feature type="compositionally biased region" description="Polar residues" evidence="9">
    <location>
        <begin position="89"/>
        <end position="102"/>
    </location>
</feature>
<dbReference type="PROSITE" id="PS51194">
    <property type="entry name" value="HELICASE_CTER"/>
    <property type="match status" value="1"/>
</dbReference>
<reference evidence="13 14" key="1">
    <citation type="journal article" date="2017" name="Nature">
        <title>The Apostasia genome and the evolution of orchids.</title>
        <authorList>
            <person name="Zhang G.Q."/>
            <person name="Liu K.W."/>
            <person name="Li Z."/>
            <person name="Lohaus R."/>
            <person name="Hsiao Y.Y."/>
            <person name="Niu S.C."/>
            <person name="Wang J.Y."/>
            <person name="Lin Y.C."/>
            <person name="Xu Q."/>
            <person name="Chen L.J."/>
            <person name="Yoshida K."/>
            <person name="Fujiwara S."/>
            <person name="Wang Z.W."/>
            <person name="Zhang Y.Q."/>
            <person name="Mitsuda N."/>
            <person name="Wang M."/>
            <person name="Liu G.H."/>
            <person name="Pecoraro L."/>
            <person name="Huang H.X."/>
            <person name="Xiao X.J."/>
            <person name="Lin M."/>
            <person name="Wu X.Y."/>
            <person name="Wu W.L."/>
            <person name="Chen Y.Y."/>
            <person name="Chang S.B."/>
            <person name="Sakamoto S."/>
            <person name="Ohme-Takagi M."/>
            <person name="Yagi M."/>
            <person name="Zeng S.J."/>
            <person name="Shen C.Y."/>
            <person name="Yeh C.M."/>
            <person name="Luo Y.B."/>
            <person name="Tsai W.C."/>
            <person name="Van de Peer Y."/>
            <person name="Liu Z.J."/>
        </authorList>
    </citation>
    <scope>NUCLEOTIDE SEQUENCE [LARGE SCALE GENOMIC DNA]</scope>
    <source>
        <strain evidence="14">cv. Shenzhen</strain>
        <tissue evidence="13">Stem</tissue>
    </source>
</reference>
<dbReference type="EC" id="3.6.4.13" evidence="7"/>
<evidence type="ECO:0000256" key="1">
    <source>
        <dbReference type="ARBA" id="ARBA00022741"/>
    </source>
</evidence>
<feature type="short sequence motif" description="Q motif" evidence="6">
    <location>
        <begin position="434"/>
        <end position="462"/>
    </location>
</feature>
<keyword evidence="1 7" id="KW-0547">Nucleotide-binding</keyword>
<dbReference type="PANTHER" id="PTHR24031">
    <property type="entry name" value="RNA HELICASE"/>
    <property type="match status" value="1"/>
</dbReference>
<dbReference type="PROSITE" id="PS51192">
    <property type="entry name" value="HELICASE_ATP_BIND_1"/>
    <property type="match status" value="1"/>
</dbReference>
<keyword evidence="4 7" id="KW-0067">ATP-binding</keyword>
<name>A0A2I0AJE8_9ASPA</name>
<dbReference type="InterPro" id="IPR001650">
    <property type="entry name" value="Helicase_C-like"/>
</dbReference>
<dbReference type="GO" id="GO:0003724">
    <property type="term" value="F:RNA helicase activity"/>
    <property type="evidence" value="ECO:0007669"/>
    <property type="project" value="UniProtKB-EC"/>
</dbReference>
<evidence type="ECO:0000259" key="12">
    <source>
        <dbReference type="PROSITE" id="PS51195"/>
    </source>
</evidence>
<evidence type="ECO:0000256" key="3">
    <source>
        <dbReference type="ARBA" id="ARBA00022806"/>
    </source>
</evidence>
<sequence length="903" mass="102105">MSSTSTLRHRCKPLPKVFFNFVLFRTMGGGPRTFPGGLNKWQYKRMHEKLAKEKERRLLQQEKQIYQARLRSEIRSKLAGKSPSGGGTDASSAVSTGTVRMSSTDHIRALADRFMKEGAEDLWNEDDGPVKSRACPRPSPSSYPPPQPLDLKRIVGGKHGFIDSLEHRRKYSRWSRNASSDENDVEDFSPGVGLEEGLLTRIHGRSGIKEKGFMFSRFSVDQEDLDEDLGCKDGGPVRKKMMSGAALENYDVKMNKRRAPRLDIEESYLSEEIRNFRQQMNKRFSEANEKREEVTEESLLTQMRCGNPRIWHCCRHSECATAPIDDDSGLSFGIDSFHAFGLCSASSTAYFVAFGSANYILHHEGDFMASQAKGYHYFVKPAPWSTESSSSPFKMLAFRIWKFFFRMSLGGMEGFLVICNNLLFLYLHNVQGQLWFDECNVSPLTVKALNAAGYVNLTVVQEAALPLCLEGRDVLVKAKTGTGKSAAFLLPAIEAVVNASSNHSVNRGPPILVLIVSPTRELAIQLAAEANVLLKYHVGIGVQTLIGGTRFKLDQKLLESNPCQIIVATPGRLLDHVENKSGFSVRLMGLKMLILDEVDHLLDLGFRKDIEKIVDCIPRDRQSLLFSATIFKEVRRVSQLVLKKDHVYVDTVGLGHVETHDKVVQAYIVAPHELHFYLVHHLLNEHIKTEADYKVIVFCTTAMVTAFTYVLLKDLKLNVREMHSRKPQLYRSRISDEFRESKHIILVTSDVSARGMNYPDVTLVIQVGIPPDREQYIHRLERTGREGNYGKGMLLLAPWEDYFIDEIKDLPIVQWQLPELDPFIKQKVENSIEKVDLSIKEAAYHAWLGYYNSIREIGRDKTNLVELAKRFSQSIGLSSPPKLYRKTALKMGLKGISGISLRK</sequence>
<evidence type="ECO:0000256" key="6">
    <source>
        <dbReference type="PROSITE-ProRule" id="PRU00552"/>
    </source>
</evidence>
<evidence type="ECO:0000256" key="8">
    <source>
        <dbReference type="SAM" id="Coils"/>
    </source>
</evidence>
<dbReference type="InterPro" id="IPR011545">
    <property type="entry name" value="DEAD/DEAH_box_helicase_dom"/>
</dbReference>
<comment type="catalytic activity">
    <reaction evidence="7">
        <text>ATP + H2O = ADP + phosphate + H(+)</text>
        <dbReference type="Rhea" id="RHEA:13065"/>
        <dbReference type="ChEBI" id="CHEBI:15377"/>
        <dbReference type="ChEBI" id="CHEBI:15378"/>
        <dbReference type="ChEBI" id="CHEBI:30616"/>
        <dbReference type="ChEBI" id="CHEBI:43474"/>
        <dbReference type="ChEBI" id="CHEBI:456216"/>
        <dbReference type="EC" id="3.6.4.13"/>
    </reaction>
</comment>
<feature type="coiled-coil region" evidence="8">
    <location>
        <begin position="44"/>
        <end position="71"/>
    </location>
</feature>
<evidence type="ECO:0000259" key="11">
    <source>
        <dbReference type="PROSITE" id="PS51194"/>
    </source>
</evidence>
<protein>
    <recommendedName>
        <fullName evidence="7">ATP-dependent RNA helicase</fullName>
        <ecNumber evidence="7">3.6.4.13</ecNumber>
    </recommendedName>
</protein>
<keyword evidence="5 7" id="KW-0694">RNA-binding</keyword>
<feature type="compositionally biased region" description="Pro residues" evidence="9">
    <location>
        <begin position="137"/>
        <end position="148"/>
    </location>
</feature>
<dbReference type="Pfam" id="PF00270">
    <property type="entry name" value="DEAD"/>
    <property type="match status" value="1"/>
</dbReference>
<evidence type="ECO:0000256" key="5">
    <source>
        <dbReference type="ARBA" id="ARBA00022884"/>
    </source>
</evidence>
<evidence type="ECO:0000313" key="14">
    <source>
        <dbReference type="Proteomes" id="UP000236161"/>
    </source>
</evidence>
<keyword evidence="8" id="KW-0175">Coiled coil</keyword>
<dbReference type="GO" id="GO:0016887">
    <property type="term" value="F:ATP hydrolysis activity"/>
    <property type="evidence" value="ECO:0007669"/>
    <property type="project" value="RHEA"/>
</dbReference>
<dbReference type="SUPFAM" id="SSF52540">
    <property type="entry name" value="P-loop containing nucleoside triphosphate hydrolases"/>
    <property type="match status" value="1"/>
</dbReference>
<comment type="similarity">
    <text evidence="7">Belongs to the DEAD box helicase family.</text>
</comment>
<dbReference type="OrthoDB" id="193716at2759"/>
<comment type="domain">
    <text evidence="7">The Q motif is unique to and characteristic of the DEAD box family of RNA helicases and controls ATP binding and hydrolysis.</text>
</comment>
<dbReference type="Pfam" id="PF00271">
    <property type="entry name" value="Helicase_C"/>
    <property type="match status" value="1"/>
</dbReference>
<dbReference type="InterPro" id="IPR014001">
    <property type="entry name" value="Helicase_ATP-bd"/>
</dbReference>
<dbReference type="EMBL" id="KZ451979">
    <property type="protein sequence ID" value="PKA55668.1"/>
    <property type="molecule type" value="Genomic_DNA"/>
</dbReference>
<proteinExistence type="inferred from homology"/>
<dbReference type="Gene3D" id="3.40.50.300">
    <property type="entry name" value="P-loop containing nucleotide triphosphate hydrolases"/>
    <property type="match status" value="2"/>
</dbReference>
<evidence type="ECO:0000313" key="13">
    <source>
        <dbReference type="EMBL" id="PKA55668.1"/>
    </source>
</evidence>
<dbReference type="Proteomes" id="UP000236161">
    <property type="component" value="Unassembled WGS sequence"/>
</dbReference>
<evidence type="ECO:0000259" key="10">
    <source>
        <dbReference type="PROSITE" id="PS51192"/>
    </source>
</evidence>
<evidence type="ECO:0000256" key="4">
    <source>
        <dbReference type="ARBA" id="ARBA00022840"/>
    </source>
</evidence>
<dbReference type="InterPro" id="IPR027417">
    <property type="entry name" value="P-loop_NTPase"/>
</dbReference>
<accession>A0A2I0AJE8</accession>
<dbReference type="GO" id="GO:0003723">
    <property type="term" value="F:RNA binding"/>
    <property type="evidence" value="ECO:0007669"/>
    <property type="project" value="UniProtKB-UniRule"/>
</dbReference>
<evidence type="ECO:0000256" key="7">
    <source>
        <dbReference type="RuleBase" id="RU365068"/>
    </source>
</evidence>
<gene>
    <name evidence="13" type="ORF">AXF42_Ash006870</name>
</gene>
<dbReference type="PROSITE" id="PS51195">
    <property type="entry name" value="Q_MOTIF"/>
    <property type="match status" value="1"/>
</dbReference>
<feature type="domain" description="DEAD-box RNA helicase Q" evidence="12">
    <location>
        <begin position="434"/>
        <end position="462"/>
    </location>
</feature>
<dbReference type="AlphaFoldDB" id="A0A2I0AJE8"/>
<feature type="region of interest" description="Disordered" evidence="9">
    <location>
        <begin position="121"/>
        <end position="149"/>
    </location>
</feature>
<organism evidence="13 14">
    <name type="scientific">Apostasia shenzhenica</name>
    <dbReference type="NCBI Taxonomy" id="1088818"/>
    <lineage>
        <taxon>Eukaryota</taxon>
        <taxon>Viridiplantae</taxon>
        <taxon>Streptophyta</taxon>
        <taxon>Embryophyta</taxon>
        <taxon>Tracheophyta</taxon>
        <taxon>Spermatophyta</taxon>
        <taxon>Magnoliopsida</taxon>
        <taxon>Liliopsida</taxon>
        <taxon>Asparagales</taxon>
        <taxon>Orchidaceae</taxon>
        <taxon>Apostasioideae</taxon>
        <taxon>Apostasia</taxon>
    </lineage>
</organism>
<dbReference type="STRING" id="1088818.A0A2I0AJE8"/>
<dbReference type="SMART" id="SM00490">
    <property type="entry name" value="HELICc"/>
    <property type="match status" value="1"/>
</dbReference>